<protein>
    <submittedName>
        <fullName evidence="1">Uncharacterized protein</fullName>
    </submittedName>
</protein>
<evidence type="ECO:0000313" key="1">
    <source>
        <dbReference type="EMBL" id="OPF82717.1"/>
    </source>
</evidence>
<comment type="caution">
    <text evidence="1">The sequence shown here is derived from an EMBL/GenBank/DDBJ whole genome shotgun (WGS) entry which is preliminary data.</text>
</comment>
<reference evidence="1" key="1">
    <citation type="submission" date="2016-12" db="EMBL/GenBank/DDBJ databases">
        <title>Genome sequence of Streptomyces antioxidans MUSC 164.</title>
        <authorList>
            <person name="Lee L.-H."/>
            <person name="Ser H.-L."/>
        </authorList>
    </citation>
    <scope>NUCLEOTIDE SEQUENCE [LARGE SCALE GENOMIC DNA]</scope>
    <source>
        <strain evidence="1">MUSC 164</strain>
    </source>
</reference>
<dbReference type="Proteomes" id="UP000033615">
    <property type="component" value="Unassembled WGS sequence"/>
</dbReference>
<gene>
    <name evidence="1" type="ORF">VT50_0206750</name>
</gene>
<keyword evidence="2" id="KW-1185">Reference proteome</keyword>
<proteinExistence type="predicted"/>
<dbReference type="AlphaFoldDB" id="A0A1V4DA25"/>
<sequence>MSASTSLSAPGGTAAGLPLSLRVVPGLLVALGFRLGEAEAVSSEVRLGVAVGAGSVPVSVSPPERVAALVRVPASGPVVPVAVPVPGVPASTPALVPDPVAAPVPPMRKA</sequence>
<organism evidence="1 2">
    <name type="scientific">Streptomyces antioxidans</name>
    <dbReference type="NCBI Taxonomy" id="1507734"/>
    <lineage>
        <taxon>Bacteria</taxon>
        <taxon>Bacillati</taxon>
        <taxon>Actinomycetota</taxon>
        <taxon>Actinomycetes</taxon>
        <taxon>Kitasatosporales</taxon>
        <taxon>Streptomycetaceae</taxon>
        <taxon>Streptomyces</taxon>
    </lineage>
</organism>
<evidence type="ECO:0000313" key="2">
    <source>
        <dbReference type="Proteomes" id="UP000033615"/>
    </source>
</evidence>
<accession>A0A1V4DA25</accession>
<dbReference type="EMBL" id="LAKD02000011">
    <property type="protein sequence ID" value="OPF82717.1"/>
    <property type="molecule type" value="Genomic_DNA"/>
</dbReference>
<name>A0A1V4DA25_9ACTN</name>